<gene>
    <name evidence="1" type="ORF">D1868_00665</name>
</gene>
<sequence length="217" mass="24279">MNKVLVATIAGVLFSLGIAFAVIYVTTYLMISPHSNKPSQVQTNAGNTTELKPYVFDVNVSQPDFEVEQAIIGEIRNNITLVQVPSSIENYTSEISNGIAPINTSFDFASVESRYSTVFYVVPNLIEATPNSTVHFYLYLNMSYYNDPVYTYYIYGVTKNVSVTFLKNVSGFGEYQVNITLGNVKPGTVIFLPVWDIHGYEIEYIIIWVVPANLHNV</sequence>
<evidence type="ECO:0000313" key="2">
    <source>
        <dbReference type="Proteomes" id="UP000423396"/>
    </source>
</evidence>
<evidence type="ECO:0000313" key="1">
    <source>
        <dbReference type="EMBL" id="QGR18653.1"/>
    </source>
</evidence>
<accession>A0A650CLN3</accession>
<dbReference type="Proteomes" id="UP000423396">
    <property type="component" value="Chromosome"/>
</dbReference>
<dbReference type="EMBL" id="CP045483">
    <property type="protein sequence ID" value="QGR18653.1"/>
    <property type="molecule type" value="Genomic_DNA"/>
</dbReference>
<keyword evidence="2" id="KW-1185">Reference proteome</keyword>
<dbReference type="GeneID" id="42797545"/>
<reference evidence="1 2" key="1">
    <citation type="submission" date="2019-10" db="EMBL/GenBank/DDBJ databases">
        <title>Genome Sequences from Six Type Strain Members of the Archaeal Family Sulfolobaceae: Acidianus ambivalens, Acidianus infernus, Metallosphaera prunae, Stygiolobus azoricus, Sulfolobus metallicus, and Sulfurisphaera ohwakuensis.</title>
        <authorList>
            <person name="Counts J.A."/>
            <person name="Kelly R.M."/>
        </authorList>
    </citation>
    <scope>NUCLEOTIDE SEQUENCE [LARGE SCALE GENOMIC DNA]</scope>
    <source>
        <strain evidence="1 2">FC6</strain>
    </source>
</reference>
<proteinExistence type="predicted"/>
<dbReference type="AlphaFoldDB" id="A0A650CLN3"/>
<name>A0A650CLN3_9CREN</name>
<protein>
    <submittedName>
        <fullName evidence="1">Uncharacterized protein</fullName>
    </submittedName>
</protein>
<organism evidence="1 2">
    <name type="scientific">Stygiolobus azoricus</name>
    <dbReference type="NCBI Taxonomy" id="41675"/>
    <lineage>
        <taxon>Archaea</taxon>
        <taxon>Thermoproteota</taxon>
        <taxon>Thermoprotei</taxon>
        <taxon>Sulfolobales</taxon>
        <taxon>Sulfolobaceae</taxon>
        <taxon>Stygiolobus</taxon>
    </lineage>
</organism>
<dbReference type="KEGG" id="sazo:D1868_00665"/>
<dbReference type="RefSeq" id="WP_156004838.1">
    <property type="nucleotide sequence ID" value="NZ_CP045483.1"/>
</dbReference>
<dbReference type="OrthoDB" id="41355at2157"/>